<evidence type="ECO:0000313" key="3">
    <source>
        <dbReference type="Proteomes" id="UP000053789"/>
    </source>
</evidence>
<name>A0A0D2HHF3_CLAB1</name>
<dbReference type="Proteomes" id="UP000053789">
    <property type="component" value="Unassembled WGS sequence"/>
</dbReference>
<feature type="region of interest" description="Disordered" evidence="1">
    <location>
        <begin position="1"/>
        <end position="57"/>
    </location>
</feature>
<dbReference type="RefSeq" id="XP_016616889.1">
    <property type="nucleotide sequence ID" value="XM_016766591.1"/>
</dbReference>
<protein>
    <submittedName>
        <fullName evidence="2">Uncharacterized protein</fullName>
    </submittedName>
</protein>
<sequence length="109" mass="11872">MTETPQSAPNRVNRHGLLATAQLSQNPSAPISNSPQGAPVISRYQRDAKTPEDDPLDNIYTAVMCQDRSRTPDPEMRNLDLKNIGLPAEEVKGRPAGPNGDLDPLKLVM</sequence>
<proteinExistence type="predicted"/>
<keyword evidence="3" id="KW-1185">Reference proteome</keyword>
<evidence type="ECO:0000313" key="2">
    <source>
        <dbReference type="EMBL" id="KIW90220.1"/>
    </source>
</evidence>
<dbReference type="HOGENOM" id="CLU_2183657_0_0_1"/>
<gene>
    <name evidence="2" type="ORF">Z519_08864</name>
</gene>
<dbReference type="EMBL" id="KN846993">
    <property type="protein sequence ID" value="KIW90220.1"/>
    <property type="molecule type" value="Genomic_DNA"/>
</dbReference>
<evidence type="ECO:0000256" key="1">
    <source>
        <dbReference type="SAM" id="MobiDB-lite"/>
    </source>
</evidence>
<feature type="region of interest" description="Disordered" evidence="1">
    <location>
        <begin position="89"/>
        <end position="109"/>
    </location>
</feature>
<dbReference type="AlphaFoldDB" id="A0A0D2HHF3"/>
<reference evidence="2" key="1">
    <citation type="submission" date="2015-01" db="EMBL/GenBank/DDBJ databases">
        <title>The Genome Sequence of Cladophialophora bantiana CBS 173.52.</title>
        <authorList>
            <consortium name="The Broad Institute Genomics Platform"/>
            <person name="Cuomo C."/>
            <person name="de Hoog S."/>
            <person name="Gorbushina A."/>
            <person name="Stielow B."/>
            <person name="Teixiera M."/>
            <person name="Abouelleil A."/>
            <person name="Chapman S.B."/>
            <person name="Priest M."/>
            <person name="Young S.K."/>
            <person name="Wortman J."/>
            <person name="Nusbaum C."/>
            <person name="Birren B."/>
        </authorList>
    </citation>
    <scope>NUCLEOTIDE SEQUENCE [LARGE SCALE GENOMIC DNA]</scope>
    <source>
        <strain evidence="2">CBS 173.52</strain>
    </source>
</reference>
<feature type="compositionally biased region" description="Polar residues" evidence="1">
    <location>
        <begin position="1"/>
        <end position="10"/>
    </location>
</feature>
<dbReference type="VEuPathDB" id="FungiDB:Z519_08864"/>
<organism evidence="2 3">
    <name type="scientific">Cladophialophora bantiana (strain ATCC 10958 / CBS 173.52 / CDC B-1940 / NIH 8579)</name>
    <name type="common">Xylohypha bantiana</name>
    <dbReference type="NCBI Taxonomy" id="1442370"/>
    <lineage>
        <taxon>Eukaryota</taxon>
        <taxon>Fungi</taxon>
        <taxon>Dikarya</taxon>
        <taxon>Ascomycota</taxon>
        <taxon>Pezizomycotina</taxon>
        <taxon>Eurotiomycetes</taxon>
        <taxon>Chaetothyriomycetidae</taxon>
        <taxon>Chaetothyriales</taxon>
        <taxon>Herpotrichiellaceae</taxon>
        <taxon>Cladophialophora</taxon>
    </lineage>
</organism>
<dbReference type="GeneID" id="27701792"/>
<accession>A0A0D2HHF3</accession>
<feature type="compositionally biased region" description="Polar residues" evidence="1">
    <location>
        <begin position="21"/>
        <end position="36"/>
    </location>
</feature>